<keyword evidence="3" id="KW-1185">Reference proteome</keyword>
<name>A0A919BZN0_9ACTN</name>
<evidence type="ECO:0000313" key="3">
    <source>
        <dbReference type="Proteomes" id="UP000619355"/>
    </source>
</evidence>
<sequence>MRPGAGAPVGRPTRGAVPVGEGHRAGIGQGAVVVREGAGPAPVVPYTGRPAAGKPP</sequence>
<dbReference type="Proteomes" id="UP000619355">
    <property type="component" value="Unassembled WGS sequence"/>
</dbReference>
<dbReference type="EMBL" id="BNBF01000001">
    <property type="protein sequence ID" value="GHG33757.1"/>
    <property type="molecule type" value="Genomic_DNA"/>
</dbReference>
<protein>
    <submittedName>
        <fullName evidence="2">Uncharacterized protein</fullName>
    </submittedName>
</protein>
<gene>
    <name evidence="2" type="ORF">GCM10018980_02710</name>
</gene>
<evidence type="ECO:0000256" key="1">
    <source>
        <dbReference type="SAM" id="MobiDB-lite"/>
    </source>
</evidence>
<dbReference type="AlphaFoldDB" id="A0A919BZN0"/>
<feature type="region of interest" description="Disordered" evidence="1">
    <location>
        <begin position="1"/>
        <end position="23"/>
    </location>
</feature>
<comment type="caution">
    <text evidence="2">The sequence shown here is derived from an EMBL/GenBank/DDBJ whole genome shotgun (WGS) entry which is preliminary data.</text>
</comment>
<accession>A0A919BZN0</accession>
<organism evidence="2 3">
    <name type="scientific">Streptomyces capoamus</name>
    <dbReference type="NCBI Taxonomy" id="68183"/>
    <lineage>
        <taxon>Bacteria</taxon>
        <taxon>Bacillati</taxon>
        <taxon>Actinomycetota</taxon>
        <taxon>Actinomycetes</taxon>
        <taxon>Kitasatosporales</taxon>
        <taxon>Streptomycetaceae</taxon>
        <taxon>Streptomyces</taxon>
    </lineage>
</organism>
<reference evidence="3" key="1">
    <citation type="journal article" date="2019" name="Int. J. Syst. Evol. Microbiol.">
        <title>The Global Catalogue of Microorganisms (GCM) 10K type strain sequencing project: providing services to taxonomists for standard genome sequencing and annotation.</title>
        <authorList>
            <consortium name="The Broad Institute Genomics Platform"/>
            <consortium name="The Broad Institute Genome Sequencing Center for Infectious Disease"/>
            <person name="Wu L."/>
            <person name="Ma J."/>
        </authorList>
    </citation>
    <scope>NUCLEOTIDE SEQUENCE [LARGE SCALE GENOMIC DNA]</scope>
    <source>
        <strain evidence="3">JCM 4253</strain>
    </source>
</reference>
<proteinExistence type="predicted"/>
<evidence type="ECO:0000313" key="2">
    <source>
        <dbReference type="EMBL" id="GHG33757.1"/>
    </source>
</evidence>